<dbReference type="Proteomes" id="UP001286456">
    <property type="component" value="Unassembled WGS sequence"/>
</dbReference>
<gene>
    <name evidence="1" type="ORF">B0T19DRAFT_396677</name>
</gene>
<proteinExistence type="predicted"/>
<organism evidence="1 2">
    <name type="scientific">Cercophora scortea</name>
    <dbReference type="NCBI Taxonomy" id="314031"/>
    <lineage>
        <taxon>Eukaryota</taxon>
        <taxon>Fungi</taxon>
        <taxon>Dikarya</taxon>
        <taxon>Ascomycota</taxon>
        <taxon>Pezizomycotina</taxon>
        <taxon>Sordariomycetes</taxon>
        <taxon>Sordariomycetidae</taxon>
        <taxon>Sordariales</taxon>
        <taxon>Lasiosphaeriaceae</taxon>
        <taxon>Cercophora</taxon>
    </lineage>
</organism>
<dbReference type="EMBL" id="JAUEPO010000001">
    <property type="protein sequence ID" value="KAK3337004.1"/>
    <property type="molecule type" value="Genomic_DNA"/>
</dbReference>
<reference evidence="1" key="1">
    <citation type="journal article" date="2023" name="Mol. Phylogenet. Evol.">
        <title>Genome-scale phylogeny and comparative genomics of the fungal order Sordariales.</title>
        <authorList>
            <person name="Hensen N."/>
            <person name="Bonometti L."/>
            <person name="Westerberg I."/>
            <person name="Brannstrom I.O."/>
            <person name="Guillou S."/>
            <person name="Cros-Aarteil S."/>
            <person name="Calhoun S."/>
            <person name="Haridas S."/>
            <person name="Kuo A."/>
            <person name="Mondo S."/>
            <person name="Pangilinan J."/>
            <person name="Riley R."/>
            <person name="LaButti K."/>
            <person name="Andreopoulos B."/>
            <person name="Lipzen A."/>
            <person name="Chen C."/>
            <person name="Yan M."/>
            <person name="Daum C."/>
            <person name="Ng V."/>
            <person name="Clum A."/>
            <person name="Steindorff A."/>
            <person name="Ohm R.A."/>
            <person name="Martin F."/>
            <person name="Silar P."/>
            <person name="Natvig D.O."/>
            <person name="Lalanne C."/>
            <person name="Gautier V."/>
            <person name="Ament-Velasquez S.L."/>
            <person name="Kruys A."/>
            <person name="Hutchinson M.I."/>
            <person name="Powell A.J."/>
            <person name="Barry K."/>
            <person name="Miller A.N."/>
            <person name="Grigoriev I.V."/>
            <person name="Debuchy R."/>
            <person name="Gladieux P."/>
            <person name="Hiltunen Thoren M."/>
            <person name="Johannesson H."/>
        </authorList>
    </citation>
    <scope>NUCLEOTIDE SEQUENCE</scope>
    <source>
        <strain evidence="1">SMH4131-1</strain>
    </source>
</reference>
<comment type="caution">
    <text evidence="1">The sequence shown here is derived from an EMBL/GenBank/DDBJ whole genome shotgun (WGS) entry which is preliminary data.</text>
</comment>
<evidence type="ECO:0000313" key="2">
    <source>
        <dbReference type="Proteomes" id="UP001286456"/>
    </source>
</evidence>
<accession>A0AAE0J524</accession>
<evidence type="ECO:0000313" key="1">
    <source>
        <dbReference type="EMBL" id="KAK3337004.1"/>
    </source>
</evidence>
<keyword evidence="2" id="KW-1185">Reference proteome</keyword>
<dbReference type="AlphaFoldDB" id="A0AAE0J524"/>
<name>A0AAE0J524_9PEZI</name>
<reference evidence="1" key="2">
    <citation type="submission" date="2023-06" db="EMBL/GenBank/DDBJ databases">
        <authorList>
            <consortium name="Lawrence Berkeley National Laboratory"/>
            <person name="Haridas S."/>
            <person name="Hensen N."/>
            <person name="Bonometti L."/>
            <person name="Westerberg I."/>
            <person name="Brannstrom I.O."/>
            <person name="Guillou S."/>
            <person name="Cros-Aarteil S."/>
            <person name="Calhoun S."/>
            <person name="Kuo A."/>
            <person name="Mondo S."/>
            <person name="Pangilinan J."/>
            <person name="Riley R."/>
            <person name="Labutti K."/>
            <person name="Andreopoulos B."/>
            <person name="Lipzen A."/>
            <person name="Chen C."/>
            <person name="Yanf M."/>
            <person name="Daum C."/>
            <person name="Ng V."/>
            <person name="Clum A."/>
            <person name="Steindorff A."/>
            <person name="Ohm R."/>
            <person name="Martin F."/>
            <person name="Silar P."/>
            <person name="Natvig D."/>
            <person name="Lalanne C."/>
            <person name="Gautier V."/>
            <person name="Ament-Velasquez S.L."/>
            <person name="Kruys A."/>
            <person name="Hutchinson M.I."/>
            <person name="Powell A.J."/>
            <person name="Barry K."/>
            <person name="Miller A.N."/>
            <person name="Grigoriev I.V."/>
            <person name="Debuchy R."/>
            <person name="Gladieux P."/>
            <person name="Thoren M.H."/>
            <person name="Johannesson H."/>
        </authorList>
    </citation>
    <scope>NUCLEOTIDE SEQUENCE</scope>
    <source>
        <strain evidence="1">SMH4131-1</strain>
    </source>
</reference>
<sequence>MLGTVPDNMLPPSPNAREGMQIQWEQTIEQTNEPIWFDVSGLLAAPPNDRDWMCCVVSAEQFELADSDWNQIKHFPGIYEVGLVKGEARWEDVSKPKEGESRVYGVQEAMRRAKSRYLRAAARGIRPRVNRGLDQYYRRYTLDPQLRVDIEWLIVLRDISESDREGLLEQERQSERHQVSLLRRLLEVAGGQADDQQHMFCEELSINDSFELFVNILDLKLVIAEPVSFGSFDARKMREALFRSKMAKGNDIEVILGEQLVRYIPSGFSDTDRRVLPAELIGDMELPEVLKFQIQKISIYCHVPSLKDREVDTLLLVCFLATSSDHTKGLKKWVISGRGYGFCQQTVESLLRSRTPELTVLAMTALLCYQGLRLQGRQNRYWAPRTPGSCSFLLDFGRLLRGGSVGNALYVLKNMTLSLKRAMGDNFHQVIRGYLHRAMAEESQQQLYLLVGVSGVYWCARLRYGYDHRDAWEEARRQELGLGN</sequence>
<protein>
    <submittedName>
        <fullName evidence="1">Uncharacterized protein</fullName>
    </submittedName>
</protein>